<name>A0ABT1HBB8_9NOCA</name>
<feature type="transmembrane region" description="Helical" evidence="8">
    <location>
        <begin position="30"/>
        <end position="50"/>
    </location>
</feature>
<feature type="transmembrane region" description="Helical" evidence="8">
    <location>
        <begin position="214"/>
        <end position="238"/>
    </location>
</feature>
<keyword evidence="7 8" id="KW-0472">Membrane</keyword>
<dbReference type="Proteomes" id="UP001206895">
    <property type="component" value="Unassembled WGS sequence"/>
</dbReference>
<keyword evidence="3 8" id="KW-0813">Transport</keyword>
<keyword evidence="10" id="KW-1185">Reference proteome</keyword>
<feature type="transmembrane region" description="Helical" evidence="8">
    <location>
        <begin position="153"/>
        <end position="173"/>
    </location>
</feature>
<organism evidence="9 10">
    <name type="scientific">Williamsia maris</name>
    <dbReference type="NCBI Taxonomy" id="72806"/>
    <lineage>
        <taxon>Bacteria</taxon>
        <taxon>Bacillati</taxon>
        <taxon>Actinomycetota</taxon>
        <taxon>Actinomycetes</taxon>
        <taxon>Mycobacteriales</taxon>
        <taxon>Nocardiaceae</taxon>
        <taxon>Williamsia</taxon>
    </lineage>
</organism>
<dbReference type="EMBL" id="JAMTCJ010000002">
    <property type="protein sequence ID" value="MCP2175555.1"/>
    <property type="molecule type" value="Genomic_DNA"/>
</dbReference>
<gene>
    <name evidence="9" type="ORF">LX13_001374</name>
</gene>
<comment type="caution">
    <text evidence="9">The sequence shown here is derived from an EMBL/GenBank/DDBJ whole genome shotgun (WGS) entry which is preliminary data.</text>
</comment>
<evidence type="ECO:0000313" key="10">
    <source>
        <dbReference type="Proteomes" id="UP001206895"/>
    </source>
</evidence>
<protein>
    <recommendedName>
        <fullName evidence="8">Nickel/cobalt efflux system</fullName>
    </recommendedName>
</protein>
<accession>A0ABT1HBB8</accession>
<feature type="transmembrane region" description="Helical" evidence="8">
    <location>
        <begin position="244"/>
        <end position="266"/>
    </location>
</feature>
<dbReference type="RefSeq" id="WP_253660609.1">
    <property type="nucleotide sequence ID" value="NZ_BAAAJQ010000001.1"/>
</dbReference>
<comment type="subcellular location">
    <subcellularLocation>
        <location evidence="8">Cell membrane</location>
        <topology evidence="8">Multi-pass membrane protein</topology>
    </subcellularLocation>
    <subcellularLocation>
        <location evidence="1">Endomembrane system</location>
        <topology evidence="1">Multi-pass membrane protein</topology>
    </subcellularLocation>
</comment>
<dbReference type="NCBIfam" id="TIGR00802">
    <property type="entry name" value="nico"/>
    <property type="match status" value="1"/>
</dbReference>
<keyword evidence="5 8" id="KW-0812">Transmembrane</keyword>
<dbReference type="PANTHER" id="PTHR31611">
    <property type="entry name" value="HIGH-AFFINITY NICKEL TRANSPORT PROTEIN NIC1"/>
    <property type="match status" value="1"/>
</dbReference>
<keyword evidence="4" id="KW-0533">Nickel</keyword>
<dbReference type="Pfam" id="PF03824">
    <property type="entry name" value="NicO"/>
    <property type="match status" value="1"/>
</dbReference>
<proteinExistence type="inferred from homology"/>
<evidence type="ECO:0000256" key="7">
    <source>
        <dbReference type="ARBA" id="ARBA00023136"/>
    </source>
</evidence>
<keyword evidence="6 8" id="KW-1133">Transmembrane helix</keyword>
<feature type="transmembrane region" description="Helical" evidence="8">
    <location>
        <begin position="103"/>
        <end position="133"/>
    </location>
</feature>
<feature type="transmembrane region" description="Helical" evidence="8">
    <location>
        <begin position="333"/>
        <end position="353"/>
    </location>
</feature>
<sequence>MATPPTVGPPSLGRVLSSWRRGDWLEASGLLGFITLMHIVGFGVLIFGVAPHHYRAGTEVFGVGLGITAYVFGMRHAFDADHIAAIDNTTRKLMADNKKPKSVGFWFAMGHSTIVFLLATLVVVGAHAVGALLNEDSPTRQGLGIAGTLASGGFLYLIGLINVVALIGIWRVFRKLRDGEFSAAELDAALDGRGFLARLLRPIMKRITHAAQMYPVGILFGLGFDTATEVALLALAGTGAAAGLPWYAVLVLPLLFASGMSLMDTLDGLFMNVAYDWAFAHPIRKIYYNLTITVLSIGVALIIGTIELISVLHDDLGLVDPVTDWISGIDLNSVGIGIVAMFVVAWAGAVAYWKIAKVEQRFRLPT</sequence>
<reference evidence="9 10" key="1">
    <citation type="submission" date="2022-06" db="EMBL/GenBank/DDBJ databases">
        <title>Genomic Encyclopedia of Archaeal and Bacterial Type Strains, Phase II (KMG-II): from individual species to whole genera.</title>
        <authorList>
            <person name="Goeker M."/>
        </authorList>
    </citation>
    <scope>NUCLEOTIDE SEQUENCE [LARGE SCALE GENOMIC DNA]</scope>
    <source>
        <strain evidence="9 10">DSM 44693</strain>
    </source>
</reference>
<comment type="similarity">
    <text evidence="2 8">Belongs to the NiCoT transporter (TC 2.A.52) family.</text>
</comment>
<dbReference type="InterPro" id="IPR004688">
    <property type="entry name" value="Ni/Co_transpt"/>
</dbReference>
<feature type="transmembrane region" description="Helical" evidence="8">
    <location>
        <begin position="287"/>
        <end position="313"/>
    </location>
</feature>
<evidence type="ECO:0000256" key="8">
    <source>
        <dbReference type="RuleBase" id="RU362101"/>
    </source>
</evidence>
<evidence type="ECO:0000256" key="2">
    <source>
        <dbReference type="ARBA" id="ARBA00010892"/>
    </source>
</evidence>
<evidence type="ECO:0000256" key="4">
    <source>
        <dbReference type="ARBA" id="ARBA00022596"/>
    </source>
</evidence>
<dbReference type="InterPro" id="IPR011541">
    <property type="entry name" value="Ni/Co_transpt_high_affinity"/>
</dbReference>
<evidence type="ECO:0000256" key="6">
    <source>
        <dbReference type="ARBA" id="ARBA00022989"/>
    </source>
</evidence>
<evidence type="ECO:0000256" key="1">
    <source>
        <dbReference type="ARBA" id="ARBA00004127"/>
    </source>
</evidence>
<evidence type="ECO:0000313" key="9">
    <source>
        <dbReference type="EMBL" id="MCP2175555.1"/>
    </source>
</evidence>
<evidence type="ECO:0000256" key="5">
    <source>
        <dbReference type="ARBA" id="ARBA00022692"/>
    </source>
</evidence>
<dbReference type="PANTHER" id="PTHR31611:SF0">
    <property type="entry name" value="HIGH-AFFINITY NICKEL TRANSPORT PROTEIN NIC1"/>
    <property type="match status" value="1"/>
</dbReference>
<evidence type="ECO:0000256" key="3">
    <source>
        <dbReference type="ARBA" id="ARBA00022448"/>
    </source>
</evidence>